<dbReference type="AlphaFoldDB" id="A0A3M7S6B9"/>
<evidence type="ECO:0000313" key="1">
    <source>
        <dbReference type="EMBL" id="RNA31185.1"/>
    </source>
</evidence>
<name>A0A3M7S6B9_BRAPC</name>
<evidence type="ECO:0000313" key="2">
    <source>
        <dbReference type="Proteomes" id="UP000276133"/>
    </source>
</evidence>
<reference evidence="1 2" key="1">
    <citation type="journal article" date="2018" name="Sci. Rep.">
        <title>Genomic signatures of local adaptation to the degree of environmental predictability in rotifers.</title>
        <authorList>
            <person name="Franch-Gras L."/>
            <person name="Hahn C."/>
            <person name="Garcia-Roger E.M."/>
            <person name="Carmona M.J."/>
            <person name="Serra M."/>
            <person name="Gomez A."/>
        </authorList>
    </citation>
    <scope>NUCLEOTIDE SEQUENCE [LARGE SCALE GENOMIC DNA]</scope>
    <source>
        <strain evidence="1">HYR1</strain>
    </source>
</reference>
<sequence length="103" mass="12155">MKAQLIEFTDRFWSFVATGLNRYILIQIAWSERCEKSLWMRGGWTKGIGPGSDLMAECYGHGLCLSFVCHPCTRHELVWSKERCDDWCLEPLYEEDPLYERPF</sequence>
<organism evidence="1 2">
    <name type="scientific">Brachionus plicatilis</name>
    <name type="common">Marine rotifer</name>
    <name type="synonym">Brachionus muelleri</name>
    <dbReference type="NCBI Taxonomy" id="10195"/>
    <lineage>
        <taxon>Eukaryota</taxon>
        <taxon>Metazoa</taxon>
        <taxon>Spiralia</taxon>
        <taxon>Gnathifera</taxon>
        <taxon>Rotifera</taxon>
        <taxon>Eurotatoria</taxon>
        <taxon>Monogononta</taxon>
        <taxon>Pseudotrocha</taxon>
        <taxon>Ploima</taxon>
        <taxon>Brachionidae</taxon>
        <taxon>Brachionus</taxon>
    </lineage>
</organism>
<dbReference type="Proteomes" id="UP000276133">
    <property type="component" value="Unassembled WGS sequence"/>
</dbReference>
<comment type="caution">
    <text evidence="1">The sequence shown here is derived from an EMBL/GenBank/DDBJ whole genome shotgun (WGS) entry which is preliminary data.</text>
</comment>
<accession>A0A3M7S6B9</accession>
<proteinExistence type="predicted"/>
<protein>
    <submittedName>
        <fullName evidence="1">Uncharacterized protein</fullName>
    </submittedName>
</protein>
<dbReference type="EMBL" id="REGN01001975">
    <property type="protein sequence ID" value="RNA31185.1"/>
    <property type="molecule type" value="Genomic_DNA"/>
</dbReference>
<keyword evidence="2" id="KW-1185">Reference proteome</keyword>
<gene>
    <name evidence="1" type="ORF">BpHYR1_015936</name>
</gene>